<gene>
    <name evidence="1" type="ORF">PORCRE_2042</name>
</gene>
<reference evidence="2" key="1">
    <citation type="journal article" date="2013" name="Genome">
        <title>Draft Genome Sequences of Porphyromonas crevioricanis JCM 15906T and Porphyromonas cansulci JCM 13913T Isolated from a Canine Oral Cavity.</title>
        <authorList>
            <person name="Sakamoto M."/>
            <person name="Tanaka N."/>
            <person name="Shiwa Y."/>
            <person name="Yoshikawa H."/>
            <person name="Ohkuma M."/>
        </authorList>
    </citation>
    <scope>NUCLEOTIDE SEQUENCE [LARGE SCALE GENOMIC DNA]</scope>
    <source>
        <strain evidence="2">JCM 15906</strain>
    </source>
</reference>
<reference evidence="1 2" key="2">
    <citation type="journal article" date="2013" name="Genome Announc.">
        <title>Draft Genome Sequences of Porphyromonas crevioricanis JCM 15906T and Porphyromonas cansulci JCM 13913T Isolated from a Canine Oral Cavity.</title>
        <authorList>
            <person name="Sakamoto M."/>
            <person name="Tanaka N."/>
            <person name="Shiwa Y."/>
            <person name="Yoshikawa H."/>
            <person name="Ohkuma M."/>
        </authorList>
    </citation>
    <scope>NUCLEOTIDE SEQUENCE [LARGE SCALE GENOMIC DNA]</scope>
    <source>
        <strain evidence="1 2">JCM 15906</strain>
    </source>
</reference>
<accession>T1DU73</accession>
<dbReference type="Proteomes" id="UP000018031">
    <property type="component" value="Unassembled WGS sequence"/>
</dbReference>
<dbReference type="AlphaFoldDB" id="T1DU73"/>
<evidence type="ECO:0000313" key="1">
    <source>
        <dbReference type="EMBL" id="GAD06309.1"/>
    </source>
</evidence>
<sequence>MLNQVGHTIRGYIFIPCASSHCEPHVRNFLVFGHKSQAKATTQRAYMIRHYLQI</sequence>
<comment type="caution">
    <text evidence="1">The sequence shown here is derived from an EMBL/GenBank/DDBJ whole genome shotgun (WGS) entry which is preliminary data.</text>
</comment>
<protein>
    <submittedName>
        <fullName evidence="1">Uncharacterized protein</fullName>
    </submittedName>
</protein>
<organism evidence="1 2">
    <name type="scientific">Porphyromonas crevioricanis JCM 15906</name>
    <dbReference type="NCBI Taxonomy" id="1305617"/>
    <lineage>
        <taxon>Bacteria</taxon>
        <taxon>Pseudomonadati</taxon>
        <taxon>Bacteroidota</taxon>
        <taxon>Bacteroidia</taxon>
        <taxon>Bacteroidales</taxon>
        <taxon>Porphyromonadaceae</taxon>
        <taxon>Porphyromonas</taxon>
    </lineage>
</organism>
<name>T1DU73_9PORP</name>
<proteinExistence type="predicted"/>
<dbReference type="EMBL" id="BAOU01000072">
    <property type="protein sequence ID" value="GAD06309.1"/>
    <property type="molecule type" value="Genomic_DNA"/>
</dbReference>
<evidence type="ECO:0000313" key="2">
    <source>
        <dbReference type="Proteomes" id="UP000018031"/>
    </source>
</evidence>